<feature type="region of interest" description="Disordered" evidence="1">
    <location>
        <begin position="900"/>
        <end position="944"/>
    </location>
</feature>
<reference evidence="3 4" key="1">
    <citation type="journal article" date="2019" name="Sci. Rep.">
        <title>Comparative genomics of chytrid fungi reveal insights into the obligate biotrophic and pathogenic lifestyle of Synchytrium endobioticum.</title>
        <authorList>
            <person name="van de Vossenberg B.T.L.H."/>
            <person name="Warris S."/>
            <person name="Nguyen H.D.T."/>
            <person name="van Gent-Pelzer M.P.E."/>
            <person name="Joly D.L."/>
            <person name="van de Geest H.C."/>
            <person name="Bonants P.J.M."/>
            <person name="Smith D.S."/>
            <person name="Levesque C.A."/>
            <person name="van der Lee T.A.J."/>
        </authorList>
    </citation>
    <scope>NUCLEOTIDE SEQUENCE [LARGE SCALE GENOMIC DNA]</scope>
    <source>
        <strain evidence="3 4">CBS 809.83</strain>
    </source>
</reference>
<name>A0A507DYW3_9FUNG</name>
<dbReference type="Proteomes" id="UP000318582">
    <property type="component" value="Unassembled WGS sequence"/>
</dbReference>
<evidence type="ECO:0000313" key="4">
    <source>
        <dbReference type="Proteomes" id="UP000318582"/>
    </source>
</evidence>
<feature type="compositionally biased region" description="Polar residues" evidence="1">
    <location>
        <begin position="904"/>
        <end position="919"/>
    </location>
</feature>
<evidence type="ECO:0000259" key="2">
    <source>
        <dbReference type="Pfam" id="PF13251"/>
    </source>
</evidence>
<gene>
    <name evidence="3" type="ORF">PhCBS80983_g04770</name>
</gene>
<feature type="domain" description="DUF4042" evidence="2">
    <location>
        <begin position="297"/>
        <end position="471"/>
    </location>
</feature>
<evidence type="ECO:0000256" key="1">
    <source>
        <dbReference type="SAM" id="MobiDB-lite"/>
    </source>
</evidence>
<proteinExistence type="predicted"/>
<dbReference type="InterPro" id="IPR011989">
    <property type="entry name" value="ARM-like"/>
</dbReference>
<comment type="caution">
    <text evidence="3">The sequence shown here is derived from an EMBL/GenBank/DDBJ whole genome shotgun (WGS) entry which is preliminary data.</text>
</comment>
<dbReference type="InterPro" id="IPR052107">
    <property type="entry name" value="HEAT6"/>
</dbReference>
<dbReference type="InterPro" id="IPR016024">
    <property type="entry name" value="ARM-type_fold"/>
</dbReference>
<dbReference type="AlphaFoldDB" id="A0A507DYW3"/>
<dbReference type="Gene3D" id="1.25.10.10">
    <property type="entry name" value="Leucine-rich Repeat Variant"/>
    <property type="match status" value="4"/>
</dbReference>
<dbReference type="InterPro" id="IPR025283">
    <property type="entry name" value="DUF4042"/>
</dbReference>
<protein>
    <recommendedName>
        <fullName evidence="2">DUF4042 domain-containing protein</fullName>
    </recommendedName>
</protein>
<feature type="region of interest" description="Disordered" evidence="1">
    <location>
        <begin position="266"/>
        <end position="290"/>
    </location>
</feature>
<accession>A0A507DYW3</accession>
<dbReference type="SUPFAM" id="SSF48371">
    <property type="entry name" value="ARM repeat"/>
    <property type="match status" value="2"/>
</dbReference>
<keyword evidence="4" id="KW-1185">Reference proteome</keyword>
<dbReference type="Pfam" id="PF13251">
    <property type="entry name" value="DUF4042"/>
    <property type="match status" value="1"/>
</dbReference>
<dbReference type="PANTHER" id="PTHR13366:SF0">
    <property type="entry name" value="HEAT REPEAT-CONTAINING PROTEIN 6"/>
    <property type="match status" value="1"/>
</dbReference>
<dbReference type="PANTHER" id="PTHR13366">
    <property type="entry name" value="MALARIA ANTIGEN-RELATED"/>
    <property type="match status" value="1"/>
</dbReference>
<dbReference type="EMBL" id="QEAQ01000084">
    <property type="protein sequence ID" value="TPX56148.1"/>
    <property type="molecule type" value="Genomic_DNA"/>
</dbReference>
<organism evidence="3 4">
    <name type="scientific">Powellomyces hirtus</name>
    <dbReference type="NCBI Taxonomy" id="109895"/>
    <lineage>
        <taxon>Eukaryota</taxon>
        <taxon>Fungi</taxon>
        <taxon>Fungi incertae sedis</taxon>
        <taxon>Chytridiomycota</taxon>
        <taxon>Chytridiomycota incertae sedis</taxon>
        <taxon>Chytridiomycetes</taxon>
        <taxon>Spizellomycetales</taxon>
        <taxon>Powellomycetaceae</taxon>
        <taxon>Powellomyces</taxon>
    </lineage>
</organism>
<evidence type="ECO:0000313" key="3">
    <source>
        <dbReference type="EMBL" id="TPX56148.1"/>
    </source>
</evidence>
<sequence>MQASLSPSPPTFHSLVNLLPTNTDSLNCEPSTKTLRGLRSLPYPLKRCPAESVRALISYGRKNCTHGPDVSLFLDILFQLFSKQKIQYTSNEEQLEIIGQCVEYLLSIINASKTLAPTSPDDPCLDALRALGTVVYENGAVCAKYHSELLAVLIPMQAVDGRDERQMVARRMSLTCLANICVKTGAKGANLQKEVLDILMRNLTGDLRDEGNTKVVSSALRGIQLLINENKAIAQEVVTALVPILQRIALQTPAATPSAVAAIKQPARRSMAIPSDSELSDGEPGLPRNRQRDNRLQLNALLCLQSLAKAQAKLLFPYWFRFLPDPVEGPSSPSLISVMRDSDSPKVRHGACAALMAFLDGSKQYLSVAEDSSTSRQPTSFTSLSAKLAEQLREIHEGLITAVKEETWPLLLAQELRCLTVLVKNCTYDRLQPSYRQNAFQIALDRITPEDYGITSAAFECLSAILDSKMPISPNTNPDGSNVFLSPLVDLAFAQIQKTEHISVRVAGLEVFCALARNEVTLFGAVWQRLVPVLAESILDPKEAVRAASYKLLEQYAHSCCSVTEGIQVQTMDWWCELVDVYIHKGVQDEFYAVRSLAVDCLGHIPATLFGDMPAKRQYGCLALALGMIEDEDPTVRAAACRTLGMYVGFTAVMEDVLFLSDVATTIPRLMSDANVGVRIRASWALGNLSDALAHVSENVQTEGQSISDAGITWETITQIIKAAIVAAKDNDKCRSNGTRALGNIIRVCPPPLLAREATRLMKDVIAVILRNVETGTVKTRWNACHALHNILSTPHFPIPALTSSPLYATLTKSLLTCKNYKVRISAAAAFAAPRHKSAYGNLDTVKAIMKACLVARETVDDLRDAKFGEFRYREQLAEQLRTTFMHLYTLIGGIPPPVPPPNLSQQLPEPRVSSSFSSPLPACPPPQSTSEITLPSTNNEDESRIRPAAVPPLLTAKMQNSVDAMDPEIQSLVEKFAVL</sequence>
<feature type="compositionally biased region" description="Polar residues" evidence="1">
    <location>
        <begin position="929"/>
        <end position="939"/>
    </location>
</feature>